<name>A0A316VL84_9BASI</name>
<organism evidence="3 4">
    <name type="scientific">Meira miltonrushii</name>
    <dbReference type="NCBI Taxonomy" id="1280837"/>
    <lineage>
        <taxon>Eukaryota</taxon>
        <taxon>Fungi</taxon>
        <taxon>Dikarya</taxon>
        <taxon>Basidiomycota</taxon>
        <taxon>Ustilaginomycotina</taxon>
        <taxon>Exobasidiomycetes</taxon>
        <taxon>Exobasidiales</taxon>
        <taxon>Brachybasidiaceae</taxon>
        <taxon>Meira</taxon>
    </lineage>
</organism>
<feature type="transmembrane region" description="Helical" evidence="2">
    <location>
        <begin position="104"/>
        <end position="123"/>
    </location>
</feature>
<protein>
    <recommendedName>
        <fullName evidence="5">DUF4536 domain-containing protein</fullName>
    </recommendedName>
</protein>
<feature type="compositionally biased region" description="Polar residues" evidence="1">
    <location>
        <begin position="1"/>
        <end position="11"/>
    </location>
</feature>
<reference evidence="3 4" key="1">
    <citation type="journal article" date="2018" name="Mol. Biol. Evol.">
        <title>Broad Genomic Sampling Reveals a Smut Pathogenic Ancestry of the Fungal Clade Ustilaginomycotina.</title>
        <authorList>
            <person name="Kijpornyongpan T."/>
            <person name="Mondo S.J."/>
            <person name="Barry K."/>
            <person name="Sandor L."/>
            <person name="Lee J."/>
            <person name="Lipzen A."/>
            <person name="Pangilinan J."/>
            <person name="LaButti K."/>
            <person name="Hainaut M."/>
            <person name="Henrissat B."/>
            <person name="Grigoriev I.V."/>
            <person name="Spatafora J.W."/>
            <person name="Aime M.C."/>
        </authorList>
    </citation>
    <scope>NUCLEOTIDE SEQUENCE [LARGE SCALE GENOMIC DNA]</scope>
    <source>
        <strain evidence="3 4">MCA 3882</strain>
    </source>
</reference>
<gene>
    <name evidence="3" type="ORF">FA14DRAFT_159885</name>
</gene>
<dbReference type="AlphaFoldDB" id="A0A316VL84"/>
<evidence type="ECO:0000313" key="3">
    <source>
        <dbReference type="EMBL" id="PWN38220.1"/>
    </source>
</evidence>
<proteinExistence type="predicted"/>
<evidence type="ECO:0000256" key="1">
    <source>
        <dbReference type="SAM" id="MobiDB-lite"/>
    </source>
</evidence>
<dbReference type="Proteomes" id="UP000245771">
    <property type="component" value="Unassembled WGS sequence"/>
</dbReference>
<evidence type="ECO:0008006" key="5">
    <source>
        <dbReference type="Google" id="ProtNLM"/>
    </source>
</evidence>
<keyword evidence="4" id="KW-1185">Reference proteome</keyword>
<feature type="region of interest" description="Disordered" evidence="1">
    <location>
        <begin position="1"/>
        <end position="23"/>
    </location>
</feature>
<dbReference type="EMBL" id="KZ819602">
    <property type="protein sequence ID" value="PWN38220.1"/>
    <property type="molecule type" value="Genomic_DNA"/>
</dbReference>
<sequence>MLFSPLESNQKGVRLQGKEDEPVATQQDCLSCRLIGFATCLTLSGFCFTEAFKLRSAVKQSSMSGRMPPSDPKAHTPMPSIKLRSNNVFKGPSPPIPQNVRLRYYSFIVLGTGTSFAGIYRLIM</sequence>
<feature type="region of interest" description="Disordered" evidence="1">
    <location>
        <begin position="60"/>
        <end position="81"/>
    </location>
</feature>
<keyword evidence="2" id="KW-0472">Membrane</keyword>
<keyword evidence="2" id="KW-0812">Transmembrane</keyword>
<dbReference type="RefSeq" id="XP_025358522.1">
    <property type="nucleotide sequence ID" value="XM_025498435.1"/>
</dbReference>
<evidence type="ECO:0000256" key="2">
    <source>
        <dbReference type="SAM" id="Phobius"/>
    </source>
</evidence>
<accession>A0A316VL84</accession>
<keyword evidence="2" id="KW-1133">Transmembrane helix</keyword>
<evidence type="ECO:0000313" key="4">
    <source>
        <dbReference type="Proteomes" id="UP000245771"/>
    </source>
</evidence>
<dbReference type="InParanoid" id="A0A316VL84"/>
<dbReference type="GeneID" id="37020216"/>